<evidence type="ECO:0000313" key="6">
    <source>
        <dbReference type="EMBL" id="AXX90578.1"/>
    </source>
</evidence>
<dbReference type="KEGG" id="asui:ASUIS_2147"/>
<proteinExistence type="inferred from homology"/>
<dbReference type="Gene3D" id="1.20.120.30">
    <property type="entry name" value="Aspartate receptor, ligand-binding domain"/>
    <property type="match status" value="1"/>
</dbReference>
<dbReference type="SMART" id="SM00283">
    <property type="entry name" value="MA"/>
    <property type="match status" value="1"/>
</dbReference>
<dbReference type="InterPro" id="IPR051310">
    <property type="entry name" value="MCP_chemotaxis"/>
</dbReference>
<evidence type="ECO:0000256" key="2">
    <source>
        <dbReference type="ARBA" id="ARBA00029447"/>
    </source>
</evidence>
<dbReference type="InterPro" id="IPR013587">
    <property type="entry name" value="Nitrate/nitrite_sensing"/>
</dbReference>
<evidence type="ECO:0000256" key="1">
    <source>
        <dbReference type="ARBA" id="ARBA00022500"/>
    </source>
</evidence>
<keyword evidence="4" id="KW-0812">Transmembrane</keyword>
<dbReference type="PANTHER" id="PTHR43531:SF11">
    <property type="entry name" value="METHYL-ACCEPTING CHEMOTAXIS PROTEIN 3"/>
    <property type="match status" value="1"/>
</dbReference>
<dbReference type="AlphaFoldDB" id="A0AAD0SRW5"/>
<gene>
    <name evidence="6" type="ORF">ASUIS_2147</name>
</gene>
<keyword evidence="1" id="KW-0145">Chemotaxis</keyword>
<evidence type="ECO:0000313" key="7">
    <source>
        <dbReference type="Proteomes" id="UP000263040"/>
    </source>
</evidence>
<comment type="similarity">
    <text evidence="2">Belongs to the methyl-accepting chemotaxis (MCP) protein family.</text>
</comment>
<dbReference type="SUPFAM" id="SSF58104">
    <property type="entry name" value="Methyl-accepting chemotaxis protein (MCP) signaling domain"/>
    <property type="match status" value="1"/>
</dbReference>
<dbReference type="CDD" id="cd11386">
    <property type="entry name" value="MCP_signal"/>
    <property type="match status" value="1"/>
</dbReference>
<keyword evidence="3" id="KW-0807">Transducer</keyword>
<dbReference type="GO" id="GO:0007165">
    <property type="term" value="P:signal transduction"/>
    <property type="evidence" value="ECO:0007669"/>
    <property type="project" value="UniProtKB-KW"/>
</dbReference>
<evidence type="ECO:0000259" key="5">
    <source>
        <dbReference type="PROSITE" id="PS50111"/>
    </source>
</evidence>
<feature type="transmembrane region" description="Helical" evidence="4">
    <location>
        <begin position="414"/>
        <end position="435"/>
    </location>
</feature>
<dbReference type="Pfam" id="PF08376">
    <property type="entry name" value="NIT"/>
    <property type="match status" value="1"/>
</dbReference>
<dbReference type="EMBL" id="CP032100">
    <property type="protein sequence ID" value="AXX90578.1"/>
    <property type="molecule type" value="Genomic_DNA"/>
</dbReference>
<protein>
    <submittedName>
        <fullName evidence="6">NIT sensor-containing MCP-domain signal transduction protein</fullName>
    </submittedName>
</protein>
<evidence type="ECO:0000256" key="3">
    <source>
        <dbReference type="PROSITE-ProRule" id="PRU00284"/>
    </source>
</evidence>
<feature type="transmembrane region" description="Helical" evidence="4">
    <location>
        <begin position="12"/>
        <end position="30"/>
    </location>
</feature>
<dbReference type="GO" id="GO:0006935">
    <property type="term" value="P:chemotaxis"/>
    <property type="evidence" value="ECO:0007669"/>
    <property type="project" value="UniProtKB-KW"/>
</dbReference>
<keyword evidence="4" id="KW-1133">Transmembrane helix</keyword>
<dbReference type="RefSeq" id="WP_118887690.1">
    <property type="nucleotide sequence ID" value="NZ_CP032100.1"/>
</dbReference>
<keyword evidence="4" id="KW-0472">Membrane</keyword>
<dbReference type="PANTHER" id="PTHR43531">
    <property type="entry name" value="PROTEIN ICFG"/>
    <property type="match status" value="1"/>
</dbReference>
<dbReference type="GO" id="GO:0004888">
    <property type="term" value="F:transmembrane signaling receptor activity"/>
    <property type="evidence" value="ECO:0007669"/>
    <property type="project" value="TreeGrafter"/>
</dbReference>
<name>A0AAD0SRW5_9BACT</name>
<dbReference type="Pfam" id="PF00015">
    <property type="entry name" value="MCPsignal"/>
    <property type="match status" value="1"/>
</dbReference>
<dbReference type="InterPro" id="IPR004089">
    <property type="entry name" value="MCPsignal_dom"/>
</dbReference>
<evidence type="ECO:0000256" key="4">
    <source>
        <dbReference type="SAM" id="Phobius"/>
    </source>
</evidence>
<dbReference type="Gene3D" id="1.10.287.950">
    <property type="entry name" value="Methyl-accepting chemotaxis protein"/>
    <property type="match status" value="1"/>
</dbReference>
<reference evidence="6 7" key="1">
    <citation type="submission" date="2018-08" db="EMBL/GenBank/DDBJ databases">
        <title>Complete genome of the Arcobacter suis type strain LMG 26152.</title>
        <authorList>
            <person name="Miller W.G."/>
            <person name="Yee E."/>
            <person name="Bono J.L."/>
        </authorList>
    </citation>
    <scope>NUCLEOTIDE SEQUENCE [LARGE SCALE GENOMIC DNA]</scope>
    <source>
        <strain evidence="6 7">CECT 7833</strain>
    </source>
</reference>
<feature type="domain" description="Methyl-accepting transducer" evidence="5">
    <location>
        <begin position="601"/>
        <end position="830"/>
    </location>
</feature>
<dbReference type="PROSITE" id="PS50111">
    <property type="entry name" value="CHEMOTAXIS_TRANSDUC_2"/>
    <property type="match status" value="1"/>
</dbReference>
<organism evidence="6 7">
    <name type="scientific">Arcobacter suis CECT 7833</name>
    <dbReference type="NCBI Taxonomy" id="663365"/>
    <lineage>
        <taxon>Bacteria</taxon>
        <taxon>Pseudomonadati</taxon>
        <taxon>Campylobacterota</taxon>
        <taxon>Epsilonproteobacteria</taxon>
        <taxon>Campylobacterales</taxon>
        <taxon>Arcobacteraceae</taxon>
        <taxon>Arcobacter</taxon>
    </lineage>
</organism>
<dbReference type="Proteomes" id="UP000263040">
    <property type="component" value="Chromosome"/>
</dbReference>
<sequence length="979" mass="112677">MNNLKLQNKIFLILLLPIIAILILSFNSILDKYQKNLEMNESLQYLYFLENVSSLIHDLQKERNISTLFLESYGKEFNDEFKNQINKSDESINKLNEFLKNYSFFKDEEAKKRVSNFEKNIKQIHETRQKNIDLQISKQDLEKNYTFEIDNLTYFIGELLSYSNIGNLSKYSQSYIAFNQLIEKSFNEQEYLRNILNLGNITGDDFNSFINSVSKQNLYLEIIKDNIFVQNLENLKEIYSSKDFQQIDNIRKVIFLKSQKNDFMLKIKELSGYGGLIHLYKDYLETKDENLVNKIQAKHSALLKVIKYYEKFEGTSSEEKELLKQIRDTFDLIISNTSEISLSENKNLANQEKIDNKKAINAIDKLSNSIYGVDFNWKENSFNKLNLLIDSEKNLFDNLISYVNDEIWNFRNQIMYELLFITILILATIFSMILMTKRIVLSMKQFQINLNEFLAYSMKEKDDVTLHDISGNDEFAIMTRGMNEQIKKIEQIQEQDKKVVLEISDVMEKVNNGFFEYTIKQKAVTKDIEDLRYIINKMLNRTKLKIDNINLLLNSYTQSNYLFKLDEVQKKGMYGDFGTLCTSTLLLGHSSSELIAMITNAGIELENNTNILTISSNELALSSTQQASSLEQSSAALEQITSNIKNNNENMNRMMNIANEVNEASNVGSKFALQTSNSMDEINEKVKAINEAISIIDQIAFQTNILSLNAAVEAATAGEAGKGFAVVAAEVRNLANRSAEAAREIKGLVESASVKSNEGKEIAQDMINGYESLTSKITQTKDIIQSVTQFSKEQEIGIVQINETISRLDSATQKNASTASNIDTLSKEVSKLSSRLLQITAQAKIDKKYYEMVENIDLMKEVSKYKNDHISFKKRYFSTLDSFENCTVVDCKSCDMGKWITLCEHENRDFTKVKEWEILKQNHEDVHHKVQVYMDNSAKRVENKILRETSAQIEDSTIKVFDSLNDVLYIDSQKIKSNL</sequence>
<keyword evidence="7" id="KW-1185">Reference proteome</keyword>
<accession>A0AAD0SRW5</accession>
<dbReference type="GO" id="GO:0005886">
    <property type="term" value="C:plasma membrane"/>
    <property type="evidence" value="ECO:0007669"/>
    <property type="project" value="TreeGrafter"/>
</dbReference>